<dbReference type="InterPro" id="IPR000408">
    <property type="entry name" value="Reg_chr_condens"/>
</dbReference>
<feature type="region of interest" description="Disordered" evidence="3">
    <location>
        <begin position="423"/>
        <end position="460"/>
    </location>
</feature>
<reference evidence="6" key="3">
    <citation type="submission" date="2018-10" db="EMBL/GenBank/DDBJ databases">
        <authorList>
            <person name="Hovde B."/>
            <person name="Zhang X."/>
        </authorList>
    </citation>
    <scope>NUCLEOTIDE SEQUENCE [LARGE SCALE GENOMIC DNA]</scope>
    <source>
        <strain evidence="6">UTEX 25</strain>
    </source>
</reference>
<evidence type="ECO:0000313" key="8">
    <source>
        <dbReference type="Proteomes" id="UP000279271"/>
    </source>
</evidence>
<evidence type="ECO:0000313" key="5">
    <source>
        <dbReference type="EMBL" id="KFM23152.1"/>
    </source>
</evidence>
<dbReference type="InterPro" id="IPR058923">
    <property type="entry name" value="RCC1-like_dom"/>
</dbReference>
<dbReference type="KEGG" id="apro:F751_3343"/>
<evidence type="ECO:0000256" key="3">
    <source>
        <dbReference type="SAM" id="MobiDB-lite"/>
    </source>
</evidence>
<feature type="compositionally biased region" description="Acidic residues" evidence="3">
    <location>
        <begin position="503"/>
        <end position="520"/>
    </location>
</feature>
<evidence type="ECO:0000256" key="2">
    <source>
        <dbReference type="PROSITE-ProRule" id="PRU00235"/>
    </source>
</evidence>
<dbReference type="PRINTS" id="PR00633">
    <property type="entry name" value="RCCNDNSATION"/>
</dbReference>
<reference evidence="8" key="2">
    <citation type="journal article" date="2018" name="Algal Res.">
        <title>Characterization of plant carbon substrate utilization by Auxenochlorella protothecoides.</title>
        <authorList>
            <person name="Vogler B.W."/>
            <person name="Starkenburg S.R."/>
            <person name="Sudasinghe N."/>
            <person name="Schambach J.Y."/>
            <person name="Rollin J.A."/>
            <person name="Pattathil S."/>
            <person name="Barry A.N."/>
        </authorList>
    </citation>
    <scope>NUCLEOTIDE SEQUENCE [LARGE SCALE GENOMIC DNA]</scope>
    <source>
        <strain evidence="8">UTEX 25</strain>
    </source>
</reference>
<feature type="repeat" description="RCC1" evidence="2">
    <location>
        <begin position="246"/>
        <end position="297"/>
    </location>
</feature>
<reference evidence="5 7" key="1">
    <citation type="journal article" date="2014" name="BMC Genomics">
        <title>Oil accumulation mechanisms of the oleaginous microalga Chlorella protothecoides revealed through its genome, transcriptomes, and proteomes.</title>
        <authorList>
            <person name="Gao C."/>
            <person name="Wang Y."/>
            <person name="Shen Y."/>
            <person name="Yan D."/>
            <person name="He X."/>
            <person name="Dai J."/>
            <person name="Wu Q."/>
        </authorList>
    </citation>
    <scope>NUCLEOTIDE SEQUENCE [LARGE SCALE GENOMIC DNA]</scope>
    <source>
        <strain evidence="5 7">0710</strain>
    </source>
</reference>
<proteinExistence type="predicted"/>
<sequence>MVAPSSLLDASPSVTSLSSVQLQSQPSYVSDPPIETVVFAWGASEDGQLGLDTRQDVPTPKVVEALLGTRFCGRQAGRVPLIAGSRASVGIDVDGQVLAWGWNGRGTLGRGHREAKGAERPQRVLGLEGRRIVQVALGGWHCLAVDARGQVYAWGGNEYGQCGLEEGLKDVVTARPCLQGMRFRRIAAGGMHSLALTDSGEIWIWGEPWGDFSMTVSRRPRRIDTRCDYVEIASGAFHNLAITSEGQCLTWGINDFGQLGNGTTNYATVPEPVVGLEGVHVTAIAAGGWHSLAIASTGEVYVWGRGEYGRLGVGDRSGTSRLRPTLLTQGLEGRRVVQASCGGTHTAVVTDEGRCFIWGRAAFGRLGSGHAQDLLAPAELALPGGPERWRVVAVGAGGRHSLALAVPDSGRLAPRLEREATWAAGEADDEATEGAASPEGGSDDGGGAAGWDVGGEPVPVPGEEELRMYVDRVHAAGVGASVALLEGEEDGAELEAGLLLELKEEEEEAEEEEAPEEEDQKEGVHPGAPGDDLGLAISP</sequence>
<evidence type="ECO:0000313" key="6">
    <source>
        <dbReference type="EMBL" id="RMZ55084.1"/>
    </source>
</evidence>
<dbReference type="Proteomes" id="UP000279271">
    <property type="component" value="Unassembled WGS sequence"/>
</dbReference>
<dbReference type="PANTHER" id="PTHR22870:SF408">
    <property type="entry name" value="OS09G0560450 PROTEIN"/>
    <property type="match status" value="1"/>
</dbReference>
<reference evidence="6" key="4">
    <citation type="submission" date="2018-11" db="EMBL/GenBank/DDBJ databases">
        <title>Characterization of plant carbon substrate utilization by Auxenochlorella protothecoides.</title>
        <authorList>
            <person name="Vogler B.W."/>
            <person name="Starkenburg S.R."/>
            <person name="Sudasinghe N."/>
            <person name="Schambach J.Y."/>
            <person name="Rollin J.A."/>
            <person name="Pattathil S."/>
            <person name="Barry A.N."/>
        </authorList>
    </citation>
    <scope>NUCLEOTIDE SEQUENCE [LARGE SCALE GENOMIC DNA]</scope>
    <source>
        <strain evidence="6">UTEX 25</strain>
    </source>
</reference>
<dbReference type="eggNOG" id="KOG1426">
    <property type="taxonomic scope" value="Eukaryota"/>
</dbReference>
<organism evidence="5 7">
    <name type="scientific">Auxenochlorella protothecoides</name>
    <name type="common">Green microalga</name>
    <name type="synonym">Chlorella protothecoides</name>
    <dbReference type="NCBI Taxonomy" id="3075"/>
    <lineage>
        <taxon>Eukaryota</taxon>
        <taxon>Viridiplantae</taxon>
        <taxon>Chlorophyta</taxon>
        <taxon>core chlorophytes</taxon>
        <taxon>Trebouxiophyceae</taxon>
        <taxon>Chlorellales</taxon>
        <taxon>Chlorellaceae</taxon>
        <taxon>Auxenochlorella</taxon>
    </lineage>
</organism>
<dbReference type="Proteomes" id="UP000028924">
    <property type="component" value="Unassembled WGS sequence"/>
</dbReference>
<dbReference type="PROSITE" id="PS50012">
    <property type="entry name" value="RCC1_3"/>
    <property type="match status" value="6"/>
</dbReference>
<dbReference type="OrthoDB" id="61110at2759"/>
<feature type="compositionally biased region" description="Gly residues" evidence="3">
    <location>
        <begin position="443"/>
        <end position="453"/>
    </location>
</feature>
<dbReference type="Gene3D" id="2.130.10.30">
    <property type="entry name" value="Regulator of chromosome condensation 1/beta-lactamase-inhibitor protein II"/>
    <property type="match status" value="2"/>
</dbReference>
<gene>
    <name evidence="6" type="ORF">APUTEX25_005710</name>
    <name evidence="5" type="ORF">F751_3343</name>
</gene>
<feature type="repeat" description="RCC1" evidence="2">
    <location>
        <begin position="298"/>
        <end position="352"/>
    </location>
</feature>
<dbReference type="InterPro" id="IPR051210">
    <property type="entry name" value="Ub_ligase/GEF_domain"/>
</dbReference>
<dbReference type="PANTHER" id="PTHR22870">
    <property type="entry name" value="REGULATOR OF CHROMOSOME CONDENSATION"/>
    <property type="match status" value="1"/>
</dbReference>
<feature type="repeat" description="RCC1" evidence="2">
    <location>
        <begin position="353"/>
        <end position="407"/>
    </location>
</feature>
<dbReference type="InterPro" id="IPR009091">
    <property type="entry name" value="RCC1/BLIP-II"/>
</dbReference>
<keyword evidence="7" id="KW-1185">Reference proteome</keyword>
<dbReference type="EMBL" id="QOKY01000171">
    <property type="protein sequence ID" value="RMZ55084.1"/>
    <property type="molecule type" value="Genomic_DNA"/>
</dbReference>
<feature type="repeat" description="RCC1" evidence="2">
    <location>
        <begin position="149"/>
        <end position="199"/>
    </location>
</feature>
<evidence type="ECO:0000313" key="7">
    <source>
        <dbReference type="Proteomes" id="UP000028924"/>
    </source>
</evidence>
<protein>
    <submittedName>
        <fullName evidence="5">E3 ubiquitin-protein ligase HERC2</fullName>
    </submittedName>
</protein>
<dbReference type="GeneID" id="23614734"/>
<dbReference type="PROSITE" id="PS00626">
    <property type="entry name" value="RCC1_2"/>
    <property type="match status" value="2"/>
</dbReference>
<dbReference type="RefSeq" id="XP_011396022.1">
    <property type="nucleotide sequence ID" value="XM_011397720.1"/>
</dbReference>
<dbReference type="STRING" id="3075.A0A087SBP8"/>
<keyword evidence="1" id="KW-0677">Repeat</keyword>
<feature type="domain" description="RCC1-like" evidence="4">
    <location>
        <begin position="38"/>
        <end position="403"/>
    </location>
</feature>
<dbReference type="Pfam" id="PF25390">
    <property type="entry name" value="WD40_RLD"/>
    <property type="match status" value="1"/>
</dbReference>
<accession>A0A087SBP8</accession>
<feature type="repeat" description="RCC1" evidence="2">
    <location>
        <begin position="95"/>
        <end position="148"/>
    </location>
</feature>
<dbReference type="AlphaFoldDB" id="A0A087SBP8"/>
<feature type="repeat" description="RCC1" evidence="2">
    <location>
        <begin position="36"/>
        <end position="94"/>
    </location>
</feature>
<name>A0A087SBP8_AUXPR</name>
<feature type="region of interest" description="Disordered" evidence="3">
    <location>
        <begin position="501"/>
        <end position="539"/>
    </location>
</feature>
<dbReference type="SUPFAM" id="SSF50985">
    <property type="entry name" value="RCC1/BLIP-II"/>
    <property type="match status" value="1"/>
</dbReference>
<dbReference type="EMBL" id="KL662089">
    <property type="protein sequence ID" value="KFM23152.1"/>
    <property type="molecule type" value="Genomic_DNA"/>
</dbReference>
<evidence type="ECO:0000259" key="4">
    <source>
        <dbReference type="Pfam" id="PF25390"/>
    </source>
</evidence>
<evidence type="ECO:0000256" key="1">
    <source>
        <dbReference type="ARBA" id="ARBA00022737"/>
    </source>
</evidence>